<name>A0A9D1KMX4_9ACTN</name>
<dbReference type="InterPro" id="IPR005325">
    <property type="entry name" value="DUF308_memb"/>
</dbReference>
<evidence type="ECO:0000256" key="1">
    <source>
        <dbReference type="SAM" id="Phobius"/>
    </source>
</evidence>
<keyword evidence="1" id="KW-0812">Transmembrane</keyword>
<comment type="caution">
    <text evidence="2">The sequence shown here is derived from an EMBL/GenBank/DDBJ whole genome shotgun (WGS) entry which is preliminary data.</text>
</comment>
<feature type="transmembrane region" description="Helical" evidence="1">
    <location>
        <begin position="116"/>
        <end position="135"/>
    </location>
</feature>
<dbReference type="EMBL" id="DVLP01000323">
    <property type="protein sequence ID" value="HIT76110.1"/>
    <property type="molecule type" value="Genomic_DNA"/>
</dbReference>
<proteinExistence type="predicted"/>
<feature type="transmembrane region" description="Helical" evidence="1">
    <location>
        <begin position="147"/>
        <end position="166"/>
    </location>
</feature>
<keyword evidence="1" id="KW-1133">Transmembrane helix</keyword>
<evidence type="ECO:0000313" key="3">
    <source>
        <dbReference type="Proteomes" id="UP000886842"/>
    </source>
</evidence>
<evidence type="ECO:0000313" key="2">
    <source>
        <dbReference type="EMBL" id="HIT76110.1"/>
    </source>
</evidence>
<dbReference type="Pfam" id="PF03729">
    <property type="entry name" value="DUF308"/>
    <property type="match status" value="2"/>
</dbReference>
<dbReference type="AlphaFoldDB" id="A0A9D1KMX4"/>
<sequence>MRLVSTVPGDPVTQVSGRLPSSLRAWVVGLLLVRGLLAVILGIILLSAPAVGGTVLALVIVITVGAWLMVDGLTSIATGISERRHRVTGAGWTILGGVLALLTGLAALVFPLTTAAYGGLLLLWLAAIGLVLRGVAELLDRQLGGWVRLLGLLNVVFGIVLAVVLLSNPGAALLALVWLIAWYGILFGIAGIVGAVVVLRASRRPD</sequence>
<keyword evidence="1" id="KW-0472">Membrane</keyword>
<protein>
    <submittedName>
        <fullName evidence="2">DUF308 domain-containing protein</fullName>
    </submittedName>
</protein>
<dbReference type="Proteomes" id="UP000886842">
    <property type="component" value="Unassembled WGS sequence"/>
</dbReference>
<feature type="transmembrane region" description="Helical" evidence="1">
    <location>
        <begin position="25"/>
        <end position="45"/>
    </location>
</feature>
<accession>A0A9D1KMX4</accession>
<feature type="transmembrane region" description="Helical" evidence="1">
    <location>
        <begin position="90"/>
        <end position="110"/>
    </location>
</feature>
<feature type="transmembrane region" description="Helical" evidence="1">
    <location>
        <begin position="172"/>
        <end position="199"/>
    </location>
</feature>
<feature type="transmembrane region" description="Helical" evidence="1">
    <location>
        <begin position="51"/>
        <end position="70"/>
    </location>
</feature>
<organism evidence="2 3">
    <name type="scientific">Candidatus Avipropionibacterium avicola</name>
    <dbReference type="NCBI Taxonomy" id="2840701"/>
    <lineage>
        <taxon>Bacteria</taxon>
        <taxon>Bacillati</taxon>
        <taxon>Actinomycetota</taxon>
        <taxon>Actinomycetes</taxon>
        <taxon>Propionibacteriales</taxon>
        <taxon>Propionibacteriaceae</taxon>
        <taxon>Propionibacteriaceae incertae sedis</taxon>
        <taxon>Candidatus Avipropionibacterium</taxon>
    </lineage>
</organism>
<reference evidence="2" key="1">
    <citation type="submission" date="2020-10" db="EMBL/GenBank/DDBJ databases">
        <authorList>
            <person name="Gilroy R."/>
        </authorList>
    </citation>
    <scope>NUCLEOTIDE SEQUENCE</scope>
    <source>
        <strain evidence="2">ChiGjej1B1-24693</strain>
    </source>
</reference>
<reference evidence="2" key="2">
    <citation type="journal article" date="2021" name="PeerJ">
        <title>Extensive microbial diversity within the chicken gut microbiome revealed by metagenomics and culture.</title>
        <authorList>
            <person name="Gilroy R."/>
            <person name="Ravi A."/>
            <person name="Getino M."/>
            <person name="Pursley I."/>
            <person name="Horton D.L."/>
            <person name="Alikhan N.F."/>
            <person name="Baker D."/>
            <person name="Gharbi K."/>
            <person name="Hall N."/>
            <person name="Watson M."/>
            <person name="Adriaenssens E.M."/>
            <person name="Foster-Nyarko E."/>
            <person name="Jarju S."/>
            <person name="Secka A."/>
            <person name="Antonio M."/>
            <person name="Oren A."/>
            <person name="Chaudhuri R.R."/>
            <person name="La Ragione R."/>
            <person name="Hildebrand F."/>
            <person name="Pallen M.J."/>
        </authorList>
    </citation>
    <scope>NUCLEOTIDE SEQUENCE</scope>
    <source>
        <strain evidence="2">ChiGjej1B1-24693</strain>
    </source>
</reference>
<gene>
    <name evidence="2" type="ORF">IAA98_11025</name>
</gene>